<comment type="caution">
    <text evidence="1">The sequence shown here is derived from an EMBL/GenBank/DDBJ whole genome shotgun (WGS) entry which is preliminary data.</text>
</comment>
<organism evidence="1 2">
    <name type="scientific">Rufibacter quisquiliarum</name>
    <dbReference type="NCBI Taxonomy" id="1549639"/>
    <lineage>
        <taxon>Bacteria</taxon>
        <taxon>Pseudomonadati</taxon>
        <taxon>Bacteroidota</taxon>
        <taxon>Cytophagia</taxon>
        <taxon>Cytophagales</taxon>
        <taxon>Hymenobacteraceae</taxon>
        <taxon>Rufibacter</taxon>
    </lineage>
</organism>
<keyword evidence="2" id="KW-1185">Reference proteome</keyword>
<dbReference type="RefSeq" id="WP_182513990.1">
    <property type="nucleotide sequence ID" value="NZ_JACJIQ010000017.1"/>
</dbReference>
<gene>
    <name evidence="1" type="ORF">FHS90_003665</name>
</gene>
<protein>
    <submittedName>
        <fullName evidence="1">Uncharacterized protein</fullName>
    </submittedName>
</protein>
<name>A0A839GZ40_9BACT</name>
<dbReference type="AlphaFoldDB" id="A0A839GZ40"/>
<accession>A0A839GZ40</accession>
<reference evidence="1 2" key="1">
    <citation type="submission" date="2020-08" db="EMBL/GenBank/DDBJ databases">
        <title>Genomic Encyclopedia of Type Strains, Phase IV (KMG-IV): sequencing the most valuable type-strain genomes for metagenomic binning, comparative biology and taxonomic classification.</title>
        <authorList>
            <person name="Goeker M."/>
        </authorList>
    </citation>
    <scope>NUCLEOTIDE SEQUENCE [LARGE SCALE GENOMIC DNA]</scope>
    <source>
        <strain evidence="1 2">DSM 29854</strain>
    </source>
</reference>
<proteinExistence type="predicted"/>
<dbReference type="EMBL" id="JACJIQ010000017">
    <property type="protein sequence ID" value="MBA9078931.1"/>
    <property type="molecule type" value="Genomic_DNA"/>
</dbReference>
<dbReference type="Proteomes" id="UP000563094">
    <property type="component" value="Unassembled WGS sequence"/>
</dbReference>
<evidence type="ECO:0000313" key="1">
    <source>
        <dbReference type="EMBL" id="MBA9078931.1"/>
    </source>
</evidence>
<evidence type="ECO:0000313" key="2">
    <source>
        <dbReference type="Proteomes" id="UP000563094"/>
    </source>
</evidence>
<sequence>MANYSEYTGFEATGFTVGGFTIQDARGVVYWENPANKVELASGNYIASATDMVAGIVLQKQAINSRPELVYKNGVPLIKTRNGGHYLRSAANNLAPSFKFNFLGTGVDFDFWMCLKDFTGTALATNSLVNIMILSSSGNTGFYVNHNNASGVNRMSCGIPGVLFMETANNGFPSGDTIIKVKARRVGSTNYFYLYRRRVAADANGVRTLLAYELIAQGTSSTAPKSALTYTSEQVVLGSNALSCSFYDIVFRRRDLGQTQAQLDKDEEDIDADLAFRFLGM</sequence>